<proteinExistence type="predicted"/>
<feature type="region of interest" description="Disordered" evidence="1">
    <location>
        <begin position="1"/>
        <end position="56"/>
    </location>
</feature>
<dbReference type="EMBL" id="CM029047">
    <property type="protein sequence ID" value="KAG2582130.1"/>
    <property type="molecule type" value="Genomic_DNA"/>
</dbReference>
<reference evidence="2 3" key="1">
    <citation type="submission" date="2020-05" db="EMBL/GenBank/DDBJ databases">
        <title>WGS assembly of Panicum virgatum.</title>
        <authorList>
            <person name="Lovell J.T."/>
            <person name="Jenkins J."/>
            <person name="Shu S."/>
            <person name="Juenger T.E."/>
            <person name="Schmutz J."/>
        </authorList>
    </citation>
    <scope>NUCLEOTIDE SEQUENCE [LARGE SCALE GENOMIC DNA]</scope>
    <source>
        <strain evidence="2">AP13</strain>
        <strain evidence="3">cv. AP13</strain>
    </source>
</reference>
<feature type="compositionally biased region" description="Pro residues" evidence="1">
    <location>
        <begin position="75"/>
        <end position="87"/>
    </location>
</feature>
<protein>
    <submittedName>
        <fullName evidence="2">Uncharacterized protein</fullName>
    </submittedName>
</protein>
<gene>
    <name evidence="2" type="ORF">PVAP13_6KG088100</name>
</gene>
<feature type="region of interest" description="Disordered" evidence="1">
    <location>
        <begin position="68"/>
        <end position="88"/>
    </location>
</feature>
<dbReference type="AlphaFoldDB" id="A0A8T0RAG6"/>
<accession>A0A8T0RAG6</accession>
<name>A0A8T0RAG6_PANVG</name>
<feature type="compositionally biased region" description="Low complexity" evidence="1">
    <location>
        <begin position="9"/>
        <end position="22"/>
    </location>
</feature>
<dbReference type="EMBL" id="CM029047">
    <property type="protein sequence ID" value="KAG2582131.1"/>
    <property type="molecule type" value="Genomic_DNA"/>
</dbReference>
<comment type="caution">
    <text evidence="2">The sequence shown here is derived from an EMBL/GenBank/DDBJ whole genome shotgun (WGS) entry which is preliminary data.</text>
</comment>
<keyword evidence="3" id="KW-1185">Reference proteome</keyword>
<evidence type="ECO:0000256" key="1">
    <source>
        <dbReference type="SAM" id="MobiDB-lite"/>
    </source>
</evidence>
<sequence length="216" mass="23263">MQRPHARTTKTAQARTPAAAAPSFFPRLTPNPGVQLGFAPPIPAPSRRSLLQTRPQSRCPARILRAPHQPAIGAPSPPDASPTPAPYNPHLRRSRRCAARTAPVRPPPAVCCSISPGEVLRGRLPSAPLPRRAAAPASGRQLWPPFGEVHPIVGRKQQQEPEPCPAAWTAVVKLGDARILRVCPLQQPPISSSVALPIPLTWIEIGFGGVLPRWRQ</sequence>
<dbReference type="Proteomes" id="UP000823388">
    <property type="component" value="Chromosome 6K"/>
</dbReference>
<organism evidence="2 3">
    <name type="scientific">Panicum virgatum</name>
    <name type="common">Blackwell switchgrass</name>
    <dbReference type="NCBI Taxonomy" id="38727"/>
    <lineage>
        <taxon>Eukaryota</taxon>
        <taxon>Viridiplantae</taxon>
        <taxon>Streptophyta</taxon>
        <taxon>Embryophyta</taxon>
        <taxon>Tracheophyta</taxon>
        <taxon>Spermatophyta</taxon>
        <taxon>Magnoliopsida</taxon>
        <taxon>Liliopsida</taxon>
        <taxon>Poales</taxon>
        <taxon>Poaceae</taxon>
        <taxon>PACMAD clade</taxon>
        <taxon>Panicoideae</taxon>
        <taxon>Panicodae</taxon>
        <taxon>Paniceae</taxon>
        <taxon>Panicinae</taxon>
        <taxon>Panicum</taxon>
        <taxon>Panicum sect. Hiantes</taxon>
    </lineage>
</organism>
<evidence type="ECO:0000313" key="3">
    <source>
        <dbReference type="Proteomes" id="UP000823388"/>
    </source>
</evidence>
<evidence type="ECO:0000313" key="2">
    <source>
        <dbReference type="EMBL" id="KAG2582130.1"/>
    </source>
</evidence>